<accession>A0A812T0R6</accession>
<evidence type="ECO:0000256" key="1">
    <source>
        <dbReference type="SAM" id="MobiDB-lite"/>
    </source>
</evidence>
<proteinExistence type="predicted"/>
<feature type="compositionally biased region" description="Basic and acidic residues" evidence="1">
    <location>
        <begin position="650"/>
        <end position="662"/>
    </location>
</feature>
<feature type="region of interest" description="Disordered" evidence="1">
    <location>
        <begin position="113"/>
        <end position="170"/>
    </location>
</feature>
<evidence type="ECO:0000313" key="3">
    <source>
        <dbReference type="Proteomes" id="UP000601435"/>
    </source>
</evidence>
<dbReference type="Proteomes" id="UP000601435">
    <property type="component" value="Unassembled WGS sequence"/>
</dbReference>
<reference evidence="2" key="1">
    <citation type="submission" date="2021-02" db="EMBL/GenBank/DDBJ databases">
        <authorList>
            <person name="Dougan E. K."/>
            <person name="Rhodes N."/>
            <person name="Thang M."/>
            <person name="Chan C."/>
        </authorList>
    </citation>
    <scope>NUCLEOTIDE SEQUENCE</scope>
</reference>
<dbReference type="EMBL" id="CAJNJA010023252">
    <property type="protein sequence ID" value="CAE7508253.1"/>
    <property type="molecule type" value="Genomic_DNA"/>
</dbReference>
<dbReference type="OrthoDB" id="443488at2759"/>
<evidence type="ECO:0000313" key="2">
    <source>
        <dbReference type="EMBL" id="CAE7508253.1"/>
    </source>
</evidence>
<feature type="compositionally biased region" description="Basic residues" evidence="1">
    <location>
        <begin position="139"/>
        <end position="155"/>
    </location>
</feature>
<name>A0A812T0R6_9DINO</name>
<protein>
    <submittedName>
        <fullName evidence="2">Uncharacterized protein</fullName>
    </submittedName>
</protein>
<feature type="region of interest" description="Disordered" evidence="1">
    <location>
        <begin position="632"/>
        <end position="680"/>
    </location>
</feature>
<sequence length="737" mass="80130">MKILDEWETVFASETDFLSPQMVDKHDRALLCMNSIGTMIETNLPGQSAEHQGLLLIEMCKFIVPLLPPNDNSRVYPVYPWLLTKGPDSKEMQEVDMKLFTAVAGAPFVSKLGQKQAPDTKPSKVKPALLDDEPEKKQAKGKAKSKAKAKSGKRKAQGEDDMLESSTTLQGPVEFEEGTRPRRWLDDLLGALITANYGKPLTYPWNSPAGQLTRMLISYALEFALTGKLELNNKIFKDWSKAASTASSIIHVSLMRAVIKKSRDSATSPATSTSADDSMVGHLFTRVSEEKAALENQTAETGSEEDVSDIRAWVRFVLCSCKVTVEDAGVFLSKNTGPIESHPAFRRFRAILKDVTCTCNASSADPCSFHDESEHSIQDLVWGVTECLRAEAGEESVPSSVLRVGLAALGAVAIHASAKPDEKVQTPAEVVGKHARFVLIENEHGEFIFNEQAIEGMIVCRALYMLLALRQIIEKPLEPQAFVTVSDVQCLPAFASLLDYLLSKDGKSYVMEVESRCHFAQNSHKAKGSSKSADDASPGSGPVSLWCSTWSKILFDALRAQAKNCGRSRQGDAGAEQPEAKRAKTQTTKLGKDHKGTEEKQIEPPADPKTWGNFLPSPTKLFSTKSLADSFLNKGTTPTTTSAGTGTGSHEAETAEAVKEEAASASAAAHPQASASTQPVELLNKTPTLASIYNMHNLPSVKSLNVLDVLAIGQHVQTHMLQKSARLGAMLFFHVLF</sequence>
<gene>
    <name evidence="2" type="ORF">SNEC2469_LOCUS14505</name>
</gene>
<feature type="compositionally biased region" description="Basic and acidic residues" evidence="1">
    <location>
        <begin position="590"/>
        <end position="602"/>
    </location>
</feature>
<comment type="caution">
    <text evidence="2">The sequence shown here is derived from an EMBL/GenBank/DDBJ whole genome shotgun (WGS) entry which is preliminary data.</text>
</comment>
<organism evidence="2 3">
    <name type="scientific">Symbiodinium necroappetens</name>
    <dbReference type="NCBI Taxonomy" id="1628268"/>
    <lineage>
        <taxon>Eukaryota</taxon>
        <taxon>Sar</taxon>
        <taxon>Alveolata</taxon>
        <taxon>Dinophyceae</taxon>
        <taxon>Suessiales</taxon>
        <taxon>Symbiodiniaceae</taxon>
        <taxon>Symbiodinium</taxon>
    </lineage>
</organism>
<feature type="region of interest" description="Disordered" evidence="1">
    <location>
        <begin position="567"/>
        <end position="615"/>
    </location>
</feature>
<keyword evidence="3" id="KW-1185">Reference proteome</keyword>
<feature type="compositionally biased region" description="Low complexity" evidence="1">
    <location>
        <begin position="663"/>
        <end position="676"/>
    </location>
</feature>
<feature type="compositionally biased region" description="Low complexity" evidence="1">
    <location>
        <begin position="635"/>
        <end position="644"/>
    </location>
</feature>
<dbReference type="AlphaFoldDB" id="A0A812T0R6"/>